<evidence type="ECO:0000256" key="2">
    <source>
        <dbReference type="ARBA" id="ARBA00023125"/>
    </source>
</evidence>
<keyword evidence="2 5" id="KW-0238">DNA-binding</keyword>
<dbReference type="PANTHER" id="PTHR45664">
    <property type="entry name" value="PROTEIN ZERKNUELLT 1-RELATED"/>
    <property type="match status" value="1"/>
</dbReference>
<dbReference type="PANTHER" id="PTHR45664:SF12">
    <property type="entry name" value="PANCREAS_DUODENUM HOMEOBOX PROTEIN 1"/>
    <property type="match status" value="1"/>
</dbReference>
<dbReference type="PROSITE" id="PS00027">
    <property type="entry name" value="HOMEOBOX_1"/>
    <property type="match status" value="1"/>
</dbReference>
<dbReference type="Pfam" id="PF00046">
    <property type="entry name" value="Homeodomain"/>
    <property type="match status" value="1"/>
</dbReference>
<dbReference type="PROSITE" id="PS50071">
    <property type="entry name" value="HOMEOBOX_2"/>
    <property type="match status" value="1"/>
</dbReference>
<accession>A0ABM4AMP3</accession>
<evidence type="ECO:0000256" key="1">
    <source>
        <dbReference type="ARBA" id="ARBA00004123"/>
    </source>
</evidence>
<dbReference type="SMART" id="SM00389">
    <property type="entry name" value="HOX"/>
    <property type="match status" value="1"/>
</dbReference>
<dbReference type="GeneID" id="113393108"/>
<evidence type="ECO:0000259" key="8">
    <source>
        <dbReference type="PROSITE" id="PS50071"/>
    </source>
</evidence>
<dbReference type="RefSeq" id="XP_064072557.1">
    <property type="nucleotide sequence ID" value="XM_064216487.1"/>
</dbReference>
<dbReference type="Gene3D" id="1.10.10.60">
    <property type="entry name" value="Homeodomain-like"/>
    <property type="match status" value="1"/>
</dbReference>
<evidence type="ECO:0000313" key="9">
    <source>
        <dbReference type="Proteomes" id="UP001652626"/>
    </source>
</evidence>
<keyword evidence="4 5" id="KW-0539">Nucleus</keyword>
<name>A0ABM4AMP3_VANTA</name>
<protein>
    <submittedName>
        <fullName evidence="10">Homeotic protein deformed-like</fullName>
    </submittedName>
</protein>
<evidence type="ECO:0000313" key="10">
    <source>
        <dbReference type="RefSeq" id="XP_064072557.1"/>
    </source>
</evidence>
<keyword evidence="9" id="KW-1185">Reference proteome</keyword>
<feature type="compositionally biased region" description="Polar residues" evidence="7">
    <location>
        <begin position="134"/>
        <end position="150"/>
    </location>
</feature>
<dbReference type="Proteomes" id="UP001652626">
    <property type="component" value="Chromosome 12"/>
</dbReference>
<feature type="region of interest" description="Disordered" evidence="7">
    <location>
        <begin position="125"/>
        <end position="150"/>
    </location>
</feature>
<evidence type="ECO:0000256" key="4">
    <source>
        <dbReference type="ARBA" id="ARBA00023242"/>
    </source>
</evidence>
<dbReference type="CDD" id="cd00086">
    <property type="entry name" value="homeodomain"/>
    <property type="match status" value="1"/>
</dbReference>
<dbReference type="InterPro" id="IPR017970">
    <property type="entry name" value="Homeobox_CS"/>
</dbReference>
<dbReference type="SUPFAM" id="SSF46689">
    <property type="entry name" value="Homeodomain-like"/>
    <property type="match status" value="1"/>
</dbReference>
<dbReference type="InterPro" id="IPR001356">
    <property type="entry name" value="HD"/>
</dbReference>
<proteinExistence type="predicted"/>
<evidence type="ECO:0000256" key="7">
    <source>
        <dbReference type="SAM" id="MobiDB-lite"/>
    </source>
</evidence>
<dbReference type="InterPro" id="IPR009057">
    <property type="entry name" value="Homeodomain-like_sf"/>
</dbReference>
<reference evidence="10" key="1">
    <citation type="submission" date="2025-08" db="UniProtKB">
        <authorList>
            <consortium name="RefSeq"/>
        </authorList>
    </citation>
    <scope>IDENTIFICATION</scope>
    <source>
        <tissue evidence="10">Whole body</tissue>
    </source>
</reference>
<feature type="domain" description="Homeobox" evidence="8">
    <location>
        <begin position="48"/>
        <end position="108"/>
    </location>
</feature>
<evidence type="ECO:0000256" key="6">
    <source>
        <dbReference type="RuleBase" id="RU000682"/>
    </source>
</evidence>
<feature type="DNA-binding region" description="Homeobox" evidence="5">
    <location>
        <begin position="50"/>
        <end position="109"/>
    </location>
</feature>
<keyword evidence="3 5" id="KW-0371">Homeobox</keyword>
<gene>
    <name evidence="10" type="primary">LOC113393108</name>
</gene>
<sequence>MFQNVLITALTPLCDTNEIQQWENQPFTKKWPEPKYSKESTVTKTIKKKNKRNRTAYTTEQLRVLEKTFCRSKYIDAERRKELSQCLMIGEKCIKVWFQNRRMKEKKESSESSCDSSSECFAVEPVSPPPDNLIPNNTTKYVPDNSNQKPTIQRTATERECYFNPYEGNITTESFYAGYYQNYDTVSYTNYNTGFHTGEYFRNDAGIYPTQYYPATTPEYTNLDDQTNHRNDNNMYNWTSNGFDLNYF</sequence>
<comment type="subcellular location">
    <subcellularLocation>
        <location evidence="1 5 6">Nucleus</location>
    </subcellularLocation>
</comment>
<evidence type="ECO:0000256" key="3">
    <source>
        <dbReference type="ARBA" id="ARBA00023155"/>
    </source>
</evidence>
<evidence type="ECO:0000256" key="5">
    <source>
        <dbReference type="PROSITE-ProRule" id="PRU00108"/>
    </source>
</evidence>
<organism evidence="9 10">
    <name type="scientific">Vanessa tameamea</name>
    <name type="common">Kamehameha butterfly</name>
    <dbReference type="NCBI Taxonomy" id="334116"/>
    <lineage>
        <taxon>Eukaryota</taxon>
        <taxon>Metazoa</taxon>
        <taxon>Ecdysozoa</taxon>
        <taxon>Arthropoda</taxon>
        <taxon>Hexapoda</taxon>
        <taxon>Insecta</taxon>
        <taxon>Pterygota</taxon>
        <taxon>Neoptera</taxon>
        <taxon>Endopterygota</taxon>
        <taxon>Lepidoptera</taxon>
        <taxon>Glossata</taxon>
        <taxon>Ditrysia</taxon>
        <taxon>Papilionoidea</taxon>
        <taxon>Nymphalidae</taxon>
        <taxon>Nymphalinae</taxon>
        <taxon>Vanessa</taxon>
    </lineage>
</organism>